<evidence type="ECO:0000313" key="3">
    <source>
        <dbReference type="Proteomes" id="UP000295793"/>
    </source>
</evidence>
<dbReference type="AlphaFoldDB" id="A0A4R3I027"/>
<reference evidence="2 3" key="1">
    <citation type="submission" date="2019-03" db="EMBL/GenBank/DDBJ databases">
        <title>Genomic Encyclopedia of Archaeal and Bacterial Type Strains, Phase II (KMG-II): from individual species to whole genera.</title>
        <authorList>
            <person name="Goeker M."/>
        </authorList>
    </citation>
    <scope>NUCLEOTIDE SEQUENCE [LARGE SCALE GENOMIC DNA]</scope>
    <source>
        <strain evidence="2 3">DSM 15388</strain>
    </source>
</reference>
<evidence type="ECO:0000259" key="1">
    <source>
        <dbReference type="PROSITE" id="PS51833"/>
    </source>
</evidence>
<keyword evidence="3" id="KW-1185">Reference proteome</keyword>
<dbReference type="OrthoDB" id="598113at2"/>
<dbReference type="PROSITE" id="PS51833">
    <property type="entry name" value="HDOD"/>
    <property type="match status" value="1"/>
</dbReference>
<dbReference type="InterPro" id="IPR052340">
    <property type="entry name" value="RNase_Y/CdgJ"/>
</dbReference>
<gene>
    <name evidence="2" type="ORF">BCF53_11433</name>
</gene>
<sequence>MEFLKKLFGWNKGKQGGASAKGKSAALKTTPVTTPVTATDELTPDLRLAHRVRLQFYDLAFEQAGSSLATISDFDRSLMDEAVAQLQKPEDLARAVPRLPSVIPQLIKSLRDPNSSAKKYADLIKLDPALASSILNMVNTTYYNPTNRKVSSFQNAVVMLGQDGLRTLLSRALMQPILRRNTASLVHFSNMIWAHSVDSALSCQLLSESYPVEPYKAYLTGLVHDIGSITLLTVFTQHYQKSTGIDQPPVHCIIKLFEEHGNRLSCEIAKFWQLPDDVQQAMEEQKELNATASDLGRILFTSNFLCELYALLKHDFISAEQAARAMKATNAPISIFKQLDTLHEPVVAH</sequence>
<proteinExistence type="predicted"/>
<dbReference type="PANTHER" id="PTHR33525">
    <property type="match status" value="1"/>
</dbReference>
<dbReference type="Proteomes" id="UP000295793">
    <property type="component" value="Unassembled WGS sequence"/>
</dbReference>
<accession>A0A4R3I027</accession>
<dbReference type="Pfam" id="PF08668">
    <property type="entry name" value="HDOD"/>
    <property type="match status" value="1"/>
</dbReference>
<feature type="domain" description="HDOD" evidence="1">
    <location>
        <begin position="96"/>
        <end position="288"/>
    </location>
</feature>
<dbReference type="RefSeq" id="WP_132702634.1">
    <property type="nucleotide sequence ID" value="NZ_SLZR01000014.1"/>
</dbReference>
<dbReference type="InterPro" id="IPR013976">
    <property type="entry name" value="HDOD"/>
</dbReference>
<organism evidence="2 3">
    <name type="scientific">Reinekea marinisedimentorum</name>
    <dbReference type="NCBI Taxonomy" id="230495"/>
    <lineage>
        <taxon>Bacteria</taxon>
        <taxon>Pseudomonadati</taxon>
        <taxon>Pseudomonadota</taxon>
        <taxon>Gammaproteobacteria</taxon>
        <taxon>Oceanospirillales</taxon>
        <taxon>Saccharospirillaceae</taxon>
        <taxon>Reinekea</taxon>
    </lineage>
</organism>
<dbReference type="EMBL" id="SLZR01000014">
    <property type="protein sequence ID" value="TCS38868.1"/>
    <property type="molecule type" value="Genomic_DNA"/>
</dbReference>
<dbReference type="Gene3D" id="1.10.3210.10">
    <property type="entry name" value="Hypothetical protein af1432"/>
    <property type="match status" value="1"/>
</dbReference>
<dbReference type="SUPFAM" id="SSF109604">
    <property type="entry name" value="HD-domain/PDEase-like"/>
    <property type="match status" value="1"/>
</dbReference>
<comment type="caution">
    <text evidence="2">The sequence shown here is derived from an EMBL/GenBank/DDBJ whole genome shotgun (WGS) entry which is preliminary data.</text>
</comment>
<evidence type="ECO:0000313" key="2">
    <source>
        <dbReference type="EMBL" id="TCS38868.1"/>
    </source>
</evidence>
<protein>
    <submittedName>
        <fullName evidence="2">HD-like signal output (HDOD) protein</fullName>
    </submittedName>
</protein>
<dbReference type="PANTHER" id="PTHR33525:SF4">
    <property type="entry name" value="CYCLIC DI-GMP PHOSPHODIESTERASE CDGJ"/>
    <property type="match status" value="1"/>
</dbReference>
<name>A0A4R3I027_9GAMM</name>